<dbReference type="Proteomes" id="UP001642540">
    <property type="component" value="Unassembled WGS sequence"/>
</dbReference>
<feature type="compositionally biased region" description="Low complexity" evidence="2">
    <location>
        <begin position="60"/>
        <end position="70"/>
    </location>
</feature>
<evidence type="ECO:0000313" key="4">
    <source>
        <dbReference type="EMBL" id="CAL8135875.1"/>
    </source>
</evidence>
<dbReference type="InterPro" id="IPR013087">
    <property type="entry name" value="Znf_C2H2_type"/>
</dbReference>
<feature type="region of interest" description="Disordered" evidence="2">
    <location>
        <begin position="324"/>
        <end position="378"/>
    </location>
</feature>
<protein>
    <recommendedName>
        <fullName evidence="3">C2H2-type domain-containing protein</fullName>
    </recommendedName>
</protein>
<sequence length="378" mass="42548">MDNEKASSKYNPTEAARRLLSVMSASDRETLFLKWSEKGFISNGKSQESNPRNQPAMNQPTSSASIPSTSSSQVFVIERNHLNPSNILEHGDVETTMPNEVGSEDAVNEDTSFLNDSDIEVICSQVNITQNTASAQQKDITESIDFVVLDDDVPENKSVKSKQMICYRCPSIEIGTFTNVEKFQLHVKRHITQELFRCVTCERPFTSITKCVAHEIAVHDTKIPSRLLNSRDPVLIRAKNYAIERETRLEEGKDSVSCVDGGEKGDESFDDNPIQGSTCVSMYRGPPVSHQLQQYEIWVNHARPKFQSGIKTSCAHKALAKHQNAVEEGKATNELGNFSKTKDQRYHYRDEESRKRGNSRKRGQKLRKPPSAQRNAKI</sequence>
<dbReference type="EMBL" id="CAXLJM020000109">
    <property type="protein sequence ID" value="CAL8135875.1"/>
    <property type="molecule type" value="Genomic_DNA"/>
</dbReference>
<feature type="compositionally biased region" description="Basic residues" evidence="2">
    <location>
        <begin position="356"/>
        <end position="368"/>
    </location>
</feature>
<reference evidence="4 5" key="1">
    <citation type="submission" date="2024-08" db="EMBL/GenBank/DDBJ databases">
        <authorList>
            <person name="Cucini C."/>
            <person name="Frati F."/>
        </authorList>
    </citation>
    <scope>NUCLEOTIDE SEQUENCE [LARGE SCALE GENOMIC DNA]</scope>
</reference>
<feature type="compositionally biased region" description="Basic and acidic residues" evidence="2">
    <location>
        <begin position="340"/>
        <end position="355"/>
    </location>
</feature>
<dbReference type="PROSITE" id="PS00028">
    <property type="entry name" value="ZINC_FINGER_C2H2_1"/>
    <property type="match status" value="1"/>
</dbReference>
<evidence type="ECO:0000313" key="5">
    <source>
        <dbReference type="Proteomes" id="UP001642540"/>
    </source>
</evidence>
<proteinExistence type="predicted"/>
<keyword evidence="5" id="KW-1185">Reference proteome</keyword>
<name>A0ABP1RUI6_9HEXA</name>
<accession>A0ABP1RUI6</accession>
<dbReference type="PROSITE" id="PS50157">
    <property type="entry name" value="ZINC_FINGER_C2H2_2"/>
    <property type="match status" value="1"/>
</dbReference>
<feature type="domain" description="C2H2-type" evidence="3">
    <location>
        <begin position="196"/>
        <end position="224"/>
    </location>
</feature>
<keyword evidence="1" id="KW-0862">Zinc</keyword>
<feature type="compositionally biased region" description="Polar residues" evidence="2">
    <location>
        <begin position="43"/>
        <end position="59"/>
    </location>
</feature>
<evidence type="ECO:0000256" key="1">
    <source>
        <dbReference type="PROSITE-ProRule" id="PRU00042"/>
    </source>
</evidence>
<dbReference type="Gene3D" id="3.30.160.60">
    <property type="entry name" value="Classic Zinc Finger"/>
    <property type="match status" value="1"/>
</dbReference>
<comment type="caution">
    <text evidence="4">The sequence shown here is derived from an EMBL/GenBank/DDBJ whole genome shotgun (WGS) entry which is preliminary data.</text>
</comment>
<evidence type="ECO:0000256" key="2">
    <source>
        <dbReference type="SAM" id="MobiDB-lite"/>
    </source>
</evidence>
<keyword evidence="1" id="KW-0863">Zinc-finger</keyword>
<feature type="region of interest" description="Disordered" evidence="2">
    <location>
        <begin position="42"/>
        <end position="70"/>
    </location>
</feature>
<organism evidence="4 5">
    <name type="scientific">Orchesella dallaii</name>
    <dbReference type="NCBI Taxonomy" id="48710"/>
    <lineage>
        <taxon>Eukaryota</taxon>
        <taxon>Metazoa</taxon>
        <taxon>Ecdysozoa</taxon>
        <taxon>Arthropoda</taxon>
        <taxon>Hexapoda</taxon>
        <taxon>Collembola</taxon>
        <taxon>Entomobryomorpha</taxon>
        <taxon>Entomobryoidea</taxon>
        <taxon>Orchesellidae</taxon>
        <taxon>Orchesellinae</taxon>
        <taxon>Orchesella</taxon>
    </lineage>
</organism>
<gene>
    <name evidence="4" type="ORF">ODALV1_LOCUS26183</name>
</gene>
<evidence type="ECO:0000259" key="3">
    <source>
        <dbReference type="PROSITE" id="PS50157"/>
    </source>
</evidence>
<keyword evidence="1" id="KW-0479">Metal-binding</keyword>